<dbReference type="SUPFAM" id="SSF54523">
    <property type="entry name" value="Pili subunits"/>
    <property type="match status" value="1"/>
</dbReference>
<name>A0A545U0J3_9GAMM</name>
<keyword evidence="7" id="KW-1133">Transmembrane helix</keyword>
<dbReference type="AlphaFoldDB" id="A0A545U0J3"/>
<reference evidence="12 13" key="1">
    <citation type="submission" date="2019-07" db="EMBL/GenBank/DDBJ databases">
        <title>Draft genome for Aliikangiella sp. M105.</title>
        <authorList>
            <person name="Wang G."/>
        </authorList>
    </citation>
    <scope>NUCLEOTIDE SEQUENCE [LARGE SCALE GENOMIC DNA]</scope>
    <source>
        <strain evidence="12 13">M105</strain>
    </source>
</reference>
<keyword evidence="5" id="KW-0997">Cell inner membrane</keyword>
<evidence type="ECO:0000313" key="12">
    <source>
        <dbReference type="EMBL" id="TQV82989.1"/>
    </source>
</evidence>
<gene>
    <name evidence="12" type="ORF">FLL46_24785</name>
</gene>
<evidence type="ECO:0000259" key="11">
    <source>
        <dbReference type="Pfam" id="PF12019"/>
    </source>
</evidence>
<evidence type="ECO:0000256" key="6">
    <source>
        <dbReference type="ARBA" id="ARBA00022692"/>
    </source>
</evidence>
<evidence type="ECO:0000256" key="4">
    <source>
        <dbReference type="ARBA" id="ARBA00022481"/>
    </source>
</evidence>
<evidence type="ECO:0000313" key="13">
    <source>
        <dbReference type="Proteomes" id="UP000315439"/>
    </source>
</evidence>
<evidence type="ECO:0000256" key="1">
    <source>
        <dbReference type="ARBA" id="ARBA00004377"/>
    </source>
</evidence>
<dbReference type="Pfam" id="PF12019">
    <property type="entry name" value="GspH"/>
    <property type="match status" value="1"/>
</dbReference>
<proteinExistence type="inferred from homology"/>
<dbReference type="GO" id="GO:0015628">
    <property type="term" value="P:protein secretion by the type II secretion system"/>
    <property type="evidence" value="ECO:0007669"/>
    <property type="project" value="InterPro"/>
</dbReference>
<dbReference type="InterPro" id="IPR022346">
    <property type="entry name" value="T2SS_GspH"/>
</dbReference>
<keyword evidence="8" id="KW-0472">Membrane</keyword>
<feature type="domain" description="General secretion pathway GspH" evidence="11">
    <location>
        <begin position="45"/>
        <end position="162"/>
    </location>
</feature>
<evidence type="ECO:0000256" key="10">
    <source>
        <dbReference type="ARBA" id="ARBA00030775"/>
    </source>
</evidence>
<keyword evidence="3" id="KW-1003">Cell membrane</keyword>
<keyword evidence="13" id="KW-1185">Reference proteome</keyword>
<dbReference type="GO" id="GO:0005886">
    <property type="term" value="C:plasma membrane"/>
    <property type="evidence" value="ECO:0007669"/>
    <property type="project" value="UniProtKB-SubCell"/>
</dbReference>
<evidence type="ECO:0000256" key="5">
    <source>
        <dbReference type="ARBA" id="ARBA00022519"/>
    </source>
</evidence>
<dbReference type="RefSeq" id="WP_142934788.1">
    <property type="nucleotide sequence ID" value="NZ_ML660171.1"/>
</dbReference>
<keyword evidence="6" id="KW-0812">Transmembrane</keyword>
<evidence type="ECO:0000256" key="9">
    <source>
        <dbReference type="ARBA" id="ARBA00025772"/>
    </source>
</evidence>
<dbReference type="InterPro" id="IPR045584">
    <property type="entry name" value="Pilin-like"/>
</dbReference>
<dbReference type="Gene3D" id="3.55.40.10">
    <property type="entry name" value="minor pseudopilin epsh domain"/>
    <property type="match status" value="1"/>
</dbReference>
<comment type="subcellular location">
    <subcellularLocation>
        <location evidence="1">Cell inner membrane</location>
        <topology evidence="1">Single-pass membrane protein</topology>
    </subcellularLocation>
</comment>
<accession>A0A545U0J3</accession>
<dbReference type="EMBL" id="VIKS01000015">
    <property type="protein sequence ID" value="TQV82989.1"/>
    <property type="molecule type" value="Genomic_DNA"/>
</dbReference>
<evidence type="ECO:0000256" key="2">
    <source>
        <dbReference type="ARBA" id="ARBA00021549"/>
    </source>
</evidence>
<sequence length="186" mass="21253">MAHKKQSAFTLIDILFTLGLVAVLLNIALPAFDDLIKKQKITSEVMKLRTTLQNTRSIAITRHQKVTICPTLDGASCSKKWSDGYMAFVDNNSDRKLSADEELLHQSKIKDDDIQLRWRAFGVRTSFQWHHTGITNHQNGTFEYCFKNEPELSRALIISKAGRIRHSKDKNGNRIHENARDEDISC</sequence>
<evidence type="ECO:0000256" key="7">
    <source>
        <dbReference type="ARBA" id="ARBA00022989"/>
    </source>
</evidence>
<comment type="caution">
    <text evidence="12">The sequence shown here is derived from an EMBL/GenBank/DDBJ whole genome shotgun (WGS) entry which is preliminary data.</text>
</comment>
<organism evidence="12 13">
    <name type="scientific">Aliikangiella coralliicola</name>
    <dbReference type="NCBI Taxonomy" id="2592383"/>
    <lineage>
        <taxon>Bacteria</taxon>
        <taxon>Pseudomonadati</taxon>
        <taxon>Pseudomonadota</taxon>
        <taxon>Gammaproteobacteria</taxon>
        <taxon>Oceanospirillales</taxon>
        <taxon>Pleioneaceae</taxon>
        <taxon>Aliikangiella</taxon>
    </lineage>
</organism>
<protein>
    <recommendedName>
        <fullName evidence="2">Type II secretion system protein H</fullName>
    </recommendedName>
    <alternativeName>
        <fullName evidence="10">General secretion pathway protein H</fullName>
    </alternativeName>
</protein>
<evidence type="ECO:0000256" key="3">
    <source>
        <dbReference type="ARBA" id="ARBA00022475"/>
    </source>
</evidence>
<dbReference type="Proteomes" id="UP000315439">
    <property type="component" value="Unassembled WGS sequence"/>
</dbReference>
<dbReference type="GO" id="GO:0015627">
    <property type="term" value="C:type II protein secretion system complex"/>
    <property type="evidence" value="ECO:0007669"/>
    <property type="project" value="InterPro"/>
</dbReference>
<comment type="similarity">
    <text evidence="9">Belongs to the GSP H family.</text>
</comment>
<keyword evidence="4" id="KW-0488">Methylation</keyword>
<evidence type="ECO:0000256" key="8">
    <source>
        <dbReference type="ARBA" id="ARBA00023136"/>
    </source>
</evidence>
<dbReference type="OrthoDB" id="2313614at2"/>